<dbReference type="PANTHER" id="PTHR46173">
    <property type="entry name" value="CCA TRNA NUCLEOTIDYLTRANSFERASE 1, MITOCHONDRIAL"/>
    <property type="match status" value="1"/>
</dbReference>
<keyword evidence="4 11" id="KW-0548">Nucleotidyltransferase</keyword>
<dbReference type="Gene3D" id="3.30.460.10">
    <property type="entry name" value="Beta Polymerase, domain 2"/>
    <property type="match status" value="1"/>
</dbReference>
<feature type="binding site" evidence="11">
    <location>
        <position position="27"/>
    </location>
    <ligand>
        <name>ATP</name>
        <dbReference type="ChEBI" id="CHEBI:30616"/>
    </ligand>
</feature>
<feature type="binding site" evidence="11">
    <location>
        <position position="160"/>
    </location>
    <ligand>
        <name>ATP</name>
        <dbReference type="ChEBI" id="CHEBI:30616"/>
    </ligand>
</feature>
<evidence type="ECO:0000259" key="13">
    <source>
        <dbReference type="Pfam" id="PF12627"/>
    </source>
</evidence>
<dbReference type="SUPFAM" id="SSF81891">
    <property type="entry name" value="Poly A polymerase C-terminal region-like"/>
    <property type="match status" value="1"/>
</dbReference>
<keyword evidence="5 11" id="KW-0479">Metal-binding</keyword>
<proteinExistence type="inferred from homology"/>
<dbReference type="Gene3D" id="1.10.110.30">
    <property type="match status" value="1"/>
</dbReference>
<feature type="binding site" evidence="11">
    <location>
        <position position="154"/>
    </location>
    <ligand>
        <name>CTP</name>
        <dbReference type="ChEBI" id="CHEBI:37563"/>
    </ligand>
</feature>
<keyword evidence="3 11" id="KW-0819">tRNA processing</keyword>
<dbReference type="OrthoDB" id="9805698at2"/>
<dbReference type="GO" id="GO:0042245">
    <property type="term" value="P:RNA repair"/>
    <property type="evidence" value="ECO:0007669"/>
    <property type="project" value="UniProtKB-KW"/>
</dbReference>
<feature type="binding site" evidence="11">
    <location>
        <position position="42"/>
    </location>
    <ligand>
        <name>Mg(2+)</name>
        <dbReference type="ChEBI" id="CHEBI:18420"/>
    </ligand>
</feature>
<dbReference type="EMBL" id="CP016761">
    <property type="protein sequence ID" value="ANX12676.1"/>
    <property type="molecule type" value="Genomic_DNA"/>
</dbReference>
<dbReference type="Gene3D" id="1.20.58.560">
    <property type="match status" value="1"/>
</dbReference>
<dbReference type="CDD" id="cd05398">
    <property type="entry name" value="NT_ClassII-CCAase"/>
    <property type="match status" value="1"/>
</dbReference>
<evidence type="ECO:0000259" key="14">
    <source>
        <dbReference type="Pfam" id="PF13735"/>
    </source>
</evidence>
<keyword evidence="10 11" id="KW-0694">RNA-binding</keyword>
<dbReference type="Pfam" id="PF13735">
    <property type="entry name" value="tRNA_NucTran2_2"/>
    <property type="match status" value="1"/>
</dbReference>
<dbReference type="InterPro" id="IPR032828">
    <property type="entry name" value="PolyA_RNA-bd"/>
</dbReference>
<evidence type="ECO:0000256" key="4">
    <source>
        <dbReference type="ARBA" id="ARBA00022695"/>
    </source>
</evidence>
<reference evidence="15 16" key="1">
    <citation type="submission" date="2016-08" db="EMBL/GenBank/DDBJ databases">
        <title>Complete genome sequence of Fictibacillus arsenicus G25-54, a strain with toxicity to nematodes and a potential arsenic-resistance activity.</title>
        <authorList>
            <person name="Zheng Z."/>
        </authorList>
    </citation>
    <scope>NUCLEOTIDE SEQUENCE [LARGE SCALE GENOMIC DNA]</scope>
    <source>
        <strain evidence="15 16">G25-54</strain>
    </source>
</reference>
<keyword evidence="9 11" id="KW-0460">Magnesium</keyword>
<feature type="domain" description="CCA-adding enzyme C-terminal" evidence="14">
    <location>
        <begin position="243"/>
        <end position="388"/>
    </location>
</feature>
<feature type="binding site" evidence="11">
    <location>
        <position position="160"/>
    </location>
    <ligand>
        <name>CTP</name>
        <dbReference type="ChEBI" id="CHEBI:37563"/>
    </ligand>
</feature>
<feature type="binding site" evidence="11">
    <location>
        <position position="163"/>
    </location>
    <ligand>
        <name>CTP</name>
        <dbReference type="ChEBI" id="CHEBI:37563"/>
    </ligand>
</feature>
<accession>A0A1B1Z5N5</accession>
<name>A0A1B1Z5N5_9BACL</name>
<comment type="similarity">
    <text evidence="11">Belongs to the tRNA nucleotidyltransferase/poly(A) polymerase family. Bacterial CCA-adding enzyme type 3 subfamily.</text>
</comment>
<gene>
    <name evidence="11" type="primary">cca</name>
    <name evidence="15" type="ORF">ABE41_011710</name>
</gene>
<evidence type="ECO:0000256" key="7">
    <source>
        <dbReference type="ARBA" id="ARBA00022800"/>
    </source>
</evidence>
<dbReference type="STRING" id="255247.ABE41_011710"/>
<keyword evidence="16" id="KW-1185">Reference proteome</keyword>
<dbReference type="InterPro" id="IPR023068">
    <property type="entry name" value="CCA-adding_enz_firmicutes"/>
</dbReference>
<evidence type="ECO:0000256" key="5">
    <source>
        <dbReference type="ARBA" id="ARBA00022723"/>
    </source>
</evidence>
<evidence type="ECO:0000256" key="3">
    <source>
        <dbReference type="ARBA" id="ARBA00022694"/>
    </source>
</evidence>
<protein>
    <recommendedName>
        <fullName evidence="11">CCA-adding enzyme</fullName>
        <ecNumber evidence="11">2.7.7.72</ecNumber>
    </recommendedName>
    <alternativeName>
        <fullName evidence="11">CCA tRNA nucleotidyltransferase</fullName>
    </alternativeName>
    <alternativeName>
        <fullName evidence="11">tRNA CCA-pyrophosphorylase</fullName>
    </alternativeName>
    <alternativeName>
        <fullName evidence="11">tRNA adenylyl-/cytidylyl- transferase</fullName>
    </alternativeName>
    <alternativeName>
        <fullName evidence="11">tRNA nucleotidyltransferase</fullName>
    </alternativeName>
    <alternativeName>
        <fullName evidence="11">tRNA-NT</fullName>
    </alternativeName>
</protein>
<feature type="binding site" evidence="11">
    <location>
        <position position="157"/>
    </location>
    <ligand>
        <name>ATP</name>
        <dbReference type="ChEBI" id="CHEBI:30616"/>
    </ligand>
</feature>
<dbReference type="InterPro" id="IPR002646">
    <property type="entry name" value="PolA_pol_head_dom"/>
</dbReference>
<comment type="function">
    <text evidence="11">Catalyzes the addition and repair of the essential 3'-terminal CCA sequence in tRNAs without using a nucleic acid template. Adds these three nucleotides in the order of C, C, and A to the tRNA nucleotide-73, using CTP and ATP as substrates and producing inorganic pyrophosphate. tRNA 3'-terminal CCA addition is required both for tRNA processing and repair. Also involved in tRNA surveillance by mediating tandem CCA addition to generate a CCACCA at the 3' terminus of unstable tRNAs. While stable tRNAs receive only 3'-terminal CCA, unstable tRNAs are marked with CCACCA and rapidly degraded.</text>
</comment>
<evidence type="ECO:0000313" key="15">
    <source>
        <dbReference type="EMBL" id="ANX12676.1"/>
    </source>
</evidence>
<feature type="binding site" evidence="11">
    <location>
        <position position="157"/>
    </location>
    <ligand>
        <name>CTP</name>
        <dbReference type="ChEBI" id="CHEBI:37563"/>
    </ligand>
</feature>
<evidence type="ECO:0000256" key="9">
    <source>
        <dbReference type="ARBA" id="ARBA00022842"/>
    </source>
</evidence>
<dbReference type="HAMAP" id="MF_01263">
    <property type="entry name" value="CCA_bact_type3"/>
    <property type="match status" value="1"/>
</dbReference>
<keyword evidence="2 11" id="KW-0808">Transferase</keyword>
<keyword evidence="6 11" id="KW-0547">Nucleotide-binding</keyword>
<evidence type="ECO:0000256" key="11">
    <source>
        <dbReference type="HAMAP-Rule" id="MF_01263"/>
    </source>
</evidence>
<feature type="binding site" evidence="11">
    <location>
        <position position="30"/>
    </location>
    <ligand>
        <name>ATP</name>
        <dbReference type="ChEBI" id="CHEBI:30616"/>
    </ligand>
</feature>
<dbReference type="Gene3D" id="1.10.246.80">
    <property type="match status" value="1"/>
</dbReference>
<evidence type="ECO:0000256" key="6">
    <source>
        <dbReference type="ARBA" id="ARBA00022741"/>
    </source>
</evidence>
<dbReference type="Pfam" id="PF01743">
    <property type="entry name" value="PolyA_pol"/>
    <property type="match status" value="1"/>
</dbReference>
<dbReference type="Proteomes" id="UP000077412">
    <property type="component" value="Chromosome"/>
</dbReference>
<dbReference type="InterPro" id="IPR050264">
    <property type="entry name" value="Bact_CCA-adding_enz_type3_sf"/>
</dbReference>
<dbReference type="AlphaFoldDB" id="A0A1B1Z5N5"/>
<dbReference type="RefSeq" id="WP_066290398.1">
    <property type="nucleotide sequence ID" value="NZ_CP016761.1"/>
</dbReference>
<feature type="binding site" evidence="11">
    <location>
        <position position="111"/>
    </location>
    <ligand>
        <name>ATP</name>
        <dbReference type="ChEBI" id="CHEBI:30616"/>
    </ligand>
</feature>
<keyword evidence="7 11" id="KW-0692">RNA repair</keyword>
<dbReference type="InterPro" id="IPR032810">
    <property type="entry name" value="CCA-adding_enz_C"/>
</dbReference>
<comment type="subunit">
    <text evidence="11">Homodimer.</text>
</comment>
<feature type="domain" description="Poly A polymerase head" evidence="12">
    <location>
        <begin position="22"/>
        <end position="142"/>
    </location>
</feature>
<evidence type="ECO:0000256" key="10">
    <source>
        <dbReference type="ARBA" id="ARBA00022884"/>
    </source>
</evidence>
<feature type="binding site" evidence="11">
    <location>
        <position position="163"/>
    </location>
    <ligand>
        <name>ATP</name>
        <dbReference type="ChEBI" id="CHEBI:30616"/>
    </ligand>
</feature>
<comment type="cofactor">
    <cofactor evidence="1 11">
        <name>Mg(2+)</name>
        <dbReference type="ChEBI" id="CHEBI:18420"/>
    </cofactor>
</comment>
<comment type="catalytic activity">
    <reaction evidence="11">
        <text>a tRNA precursor + 2 CTP + ATP = a tRNA with a 3' CCA end + 3 diphosphate</text>
        <dbReference type="Rhea" id="RHEA:14433"/>
        <dbReference type="Rhea" id="RHEA-COMP:10465"/>
        <dbReference type="Rhea" id="RHEA-COMP:10468"/>
        <dbReference type="ChEBI" id="CHEBI:30616"/>
        <dbReference type="ChEBI" id="CHEBI:33019"/>
        <dbReference type="ChEBI" id="CHEBI:37563"/>
        <dbReference type="ChEBI" id="CHEBI:74896"/>
        <dbReference type="ChEBI" id="CHEBI:83071"/>
        <dbReference type="EC" id="2.7.7.72"/>
    </reaction>
</comment>
<dbReference type="PANTHER" id="PTHR46173:SF1">
    <property type="entry name" value="CCA TRNA NUCLEOTIDYLTRANSFERASE 1, MITOCHONDRIAL"/>
    <property type="match status" value="1"/>
</dbReference>
<comment type="miscellaneous">
    <text evidence="11">A single active site specifically recognizes both ATP and CTP and is responsible for their addition.</text>
</comment>
<dbReference type="InterPro" id="IPR043519">
    <property type="entry name" value="NT_sf"/>
</dbReference>
<evidence type="ECO:0000256" key="8">
    <source>
        <dbReference type="ARBA" id="ARBA00022840"/>
    </source>
</evidence>
<dbReference type="NCBIfam" id="NF009814">
    <property type="entry name" value="PRK13299.1"/>
    <property type="match status" value="1"/>
</dbReference>
<sequence>MNKLFEDASYVIEQIESKGFKAYFVGGCVRDYCLNRPIKDIDIASSAKPEEIQSIFPKTIPVGIEHGTVIVRYNQVSYEVTTFRKEDKYEDFRRPSKVWFVTKLEEDLSRRDFTFNAMAMDKNFQLIDPFNGRDDLKKLQIRTVGKPDHRFSEDPLRIMRAFRFMSVYGMNIEEETKFALKKNAPLLKRISTERITVEFKKLLEGEQTGKALQLMRNCGVFPFMPYPIEEICEGSLLSFDWSSLKSEEQRWAAVIVLTKVDDERDFLKLWKLPNKVIQSVLNILSSYKKTKWTKMDLYTTGLTEALSGLRLKCLLEDESFEEQASKLKQLANEIVIKSRDEIPLNGEDILKIKQKAPGVWVGQLFQELEKEIVEGKLPLSEREISDWVRRWGKE</sequence>
<dbReference type="Pfam" id="PF12627">
    <property type="entry name" value="PolyA_pol_RNAbd"/>
    <property type="match status" value="1"/>
</dbReference>
<dbReference type="GO" id="GO:0000049">
    <property type="term" value="F:tRNA binding"/>
    <property type="evidence" value="ECO:0007669"/>
    <property type="project" value="UniProtKB-UniRule"/>
</dbReference>
<evidence type="ECO:0000256" key="2">
    <source>
        <dbReference type="ARBA" id="ARBA00022679"/>
    </source>
</evidence>
<feature type="binding site" evidence="11">
    <location>
        <position position="30"/>
    </location>
    <ligand>
        <name>CTP</name>
        <dbReference type="ChEBI" id="CHEBI:37563"/>
    </ligand>
</feature>
<dbReference type="GO" id="GO:0001680">
    <property type="term" value="P:tRNA 3'-terminal CCA addition"/>
    <property type="evidence" value="ECO:0007669"/>
    <property type="project" value="UniProtKB-UniRule"/>
</dbReference>
<evidence type="ECO:0000313" key="16">
    <source>
        <dbReference type="Proteomes" id="UP000077412"/>
    </source>
</evidence>
<evidence type="ECO:0000256" key="1">
    <source>
        <dbReference type="ARBA" id="ARBA00001946"/>
    </source>
</evidence>
<dbReference type="GO" id="GO:0000287">
    <property type="term" value="F:magnesium ion binding"/>
    <property type="evidence" value="ECO:0007669"/>
    <property type="project" value="UniProtKB-UniRule"/>
</dbReference>
<dbReference type="KEGG" id="far:ABE41_011710"/>
<dbReference type="SUPFAM" id="SSF81301">
    <property type="entry name" value="Nucleotidyltransferase"/>
    <property type="match status" value="1"/>
</dbReference>
<feature type="binding site" evidence="11">
    <location>
        <position position="111"/>
    </location>
    <ligand>
        <name>CTP</name>
        <dbReference type="ChEBI" id="CHEBI:37563"/>
    </ligand>
</feature>
<feature type="domain" description="tRNA nucleotidyltransferase/poly(A) polymerase RNA and SrmB- binding" evidence="13">
    <location>
        <begin position="169"/>
        <end position="223"/>
    </location>
</feature>
<comment type="catalytic activity">
    <reaction evidence="11">
        <text>a tRNA with a 3' CCA end + 2 CTP + ATP = a tRNA with a 3' CCACCA end + 3 diphosphate</text>
        <dbReference type="Rhea" id="RHEA:76235"/>
        <dbReference type="Rhea" id="RHEA-COMP:10468"/>
        <dbReference type="Rhea" id="RHEA-COMP:18655"/>
        <dbReference type="ChEBI" id="CHEBI:30616"/>
        <dbReference type="ChEBI" id="CHEBI:33019"/>
        <dbReference type="ChEBI" id="CHEBI:37563"/>
        <dbReference type="ChEBI" id="CHEBI:83071"/>
        <dbReference type="ChEBI" id="CHEBI:195187"/>
    </reaction>
</comment>
<dbReference type="GO" id="GO:0004810">
    <property type="term" value="F:CCA tRNA nucleotidyltransferase activity"/>
    <property type="evidence" value="ECO:0007669"/>
    <property type="project" value="UniProtKB-UniRule"/>
</dbReference>
<keyword evidence="8 11" id="KW-0067">ATP-binding</keyword>
<feature type="binding site" evidence="11">
    <location>
        <position position="154"/>
    </location>
    <ligand>
        <name>ATP</name>
        <dbReference type="ChEBI" id="CHEBI:30616"/>
    </ligand>
</feature>
<dbReference type="GO" id="GO:0160016">
    <property type="term" value="F:CCACCA tRNA nucleotidyltransferase activity"/>
    <property type="evidence" value="ECO:0007669"/>
    <property type="project" value="RHEA"/>
</dbReference>
<organism evidence="15 16">
    <name type="scientific">Fictibacillus arsenicus</name>
    <dbReference type="NCBI Taxonomy" id="255247"/>
    <lineage>
        <taxon>Bacteria</taxon>
        <taxon>Bacillati</taxon>
        <taxon>Bacillota</taxon>
        <taxon>Bacilli</taxon>
        <taxon>Bacillales</taxon>
        <taxon>Fictibacillaceae</taxon>
        <taxon>Fictibacillus</taxon>
    </lineage>
</organism>
<dbReference type="GO" id="GO:0005524">
    <property type="term" value="F:ATP binding"/>
    <property type="evidence" value="ECO:0007669"/>
    <property type="project" value="UniProtKB-UniRule"/>
</dbReference>
<evidence type="ECO:0000259" key="12">
    <source>
        <dbReference type="Pfam" id="PF01743"/>
    </source>
</evidence>
<dbReference type="EC" id="2.7.7.72" evidence="11"/>
<feature type="binding site" evidence="11">
    <location>
        <position position="27"/>
    </location>
    <ligand>
        <name>CTP</name>
        <dbReference type="ChEBI" id="CHEBI:37563"/>
    </ligand>
</feature>
<feature type="binding site" evidence="11">
    <location>
        <position position="40"/>
    </location>
    <ligand>
        <name>Mg(2+)</name>
        <dbReference type="ChEBI" id="CHEBI:18420"/>
    </ligand>
</feature>